<keyword evidence="5" id="KW-1185">Reference proteome</keyword>
<evidence type="ECO:0000313" key="4">
    <source>
        <dbReference type="EMBL" id="MDT0307958.1"/>
    </source>
</evidence>
<sequence>MNTASAEPIEADLSYSCPFPLVGNQPIEVHIETDIPSQIGVGETTPPISVTGTASVGAAAHNGLGLVQAATLTGTSESSIVVDVPEGNLPIALPVELEDTEIPPSPYNGFEVAFSGEAPALTFSQEGTGRIIVNGLSMSLTPLLANGEPTQLGTFNPECTQDPAEVTIHEFQIGEGGGDPAGEDPAGEDPAGEDPAGEDPAGEDPAGEDPAGEDPAGEDPAGEDPAGEDPAGEDPAGEDPAGEDPAGEDPAGEDPAGEDPAGEDPAGEDPAGEDPAGDSAPAPQTTGGSGGTTSTGGTSFGSSGGTSGGGLAQTGSGDNTGLMIIGAATMLAGGAALTVLPRAMRRRSELSA</sequence>
<protein>
    <recommendedName>
        <fullName evidence="3">DUF6801 domain-containing protein</fullName>
    </recommendedName>
</protein>
<name>A0ABU2L9S2_9ACTN</name>
<dbReference type="InterPro" id="IPR046542">
    <property type="entry name" value="DUF6801"/>
</dbReference>
<reference evidence="5" key="1">
    <citation type="submission" date="2023-07" db="EMBL/GenBank/DDBJ databases">
        <title>30 novel species of actinomycetes from the DSMZ collection.</title>
        <authorList>
            <person name="Nouioui I."/>
        </authorList>
    </citation>
    <scope>NUCLEOTIDE SEQUENCE [LARGE SCALE GENOMIC DNA]</scope>
    <source>
        <strain evidence="5">DSM 44917</strain>
    </source>
</reference>
<dbReference type="EMBL" id="JAVREN010000016">
    <property type="protein sequence ID" value="MDT0307958.1"/>
    <property type="molecule type" value="Genomic_DNA"/>
</dbReference>
<keyword evidence="2" id="KW-1133">Transmembrane helix</keyword>
<feature type="compositionally biased region" description="Gly residues" evidence="1">
    <location>
        <begin position="287"/>
        <end position="312"/>
    </location>
</feature>
<evidence type="ECO:0000259" key="3">
    <source>
        <dbReference type="Pfam" id="PF20611"/>
    </source>
</evidence>
<comment type="caution">
    <text evidence="4">The sequence shown here is derived from an EMBL/GenBank/DDBJ whole genome shotgun (WGS) entry which is preliminary data.</text>
</comment>
<gene>
    <name evidence="4" type="ORF">RM780_13425</name>
</gene>
<feature type="transmembrane region" description="Helical" evidence="2">
    <location>
        <begin position="321"/>
        <end position="340"/>
    </location>
</feature>
<feature type="compositionally biased region" description="Acidic residues" evidence="1">
    <location>
        <begin position="181"/>
        <end position="276"/>
    </location>
</feature>
<dbReference type="Pfam" id="PF20611">
    <property type="entry name" value="DUF6801"/>
    <property type="match status" value="1"/>
</dbReference>
<keyword evidence="2" id="KW-0472">Membrane</keyword>
<evidence type="ECO:0000256" key="1">
    <source>
        <dbReference type="SAM" id="MobiDB-lite"/>
    </source>
</evidence>
<organism evidence="4 5">
    <name type="scientific">Streptomyces boetiae</name>
    <dbReference type="NCBI Taxonomy" id="3075541"/>
    <lineage>
        <taxon>Bacteria</taxon>
        <taxon>Bacillati</taxon>
        <taxon>Actinomycetota</taxon>
        <taxon>Actinomycetes</taxon>
        <taxon>Kitasatosporales</taxon>
        <taxon>Streptomycetaceae</taxon>
        <taxon>Streptomyces</taxon>
    </lineage>
</organism>
<evidence type="ECO:0000313" key="5">
    <source>
        <dbReference type="Proteomes" id="UP001183388"/>
    </source>
</evidence>
<feature type="region of interest" description="Disordered" evidence="1">
    <location>
        <begin position="173"/>
        <end position="321"/>
    </location>
</feature>
<feature type="domain" description="DUF6801" evidence="3">
    <location>
        <begin position="14"/>
        <end position="165"/>
    </location>
</feature>
<keyword evidence="2" id="KW-0812">Transmembrane</keyword>
<accession>A0ABU2L9S2</accession>
<dbReference type="Proteomes" id="UP001183388">
    <property type="component" value="Unassembled WGS sequence"/>
</dbReference>
<proteinExistence type="predicted"/>
<dbReference type="RefSeq" id="WP_311630908.1">
    <property type="nucleotide sequence ID" value="NZ_JAVREN010000016.1"/>
</dbReference>
<evidence type="ECO:0000256" key="2">
    <source>
        <dbReference type="SAM" id="Phobius"/>
    </source>
</evidence>